<evidence type="ECO:0000256" key="1">
    <source>
        <dbReference type="SAM" id="SignalP"/>
    </source>
</evidence>
<proteinExistence type="predicted"/>
<evidence type="ECO:0000313" key="3">
    <source>
        <dbReference type="EnsemblPlants" id="KQJ95158"/>
    </source>
</evidence>
<protein>
    <recommendedName>
        <fullName evidence="5">FBD domain-containing protein</fullName>
    </recommendedName>
</protein>
<evidence type="ECO:0000313" key="4">
    <source>
        <dbReference type="Proteomes" id="UP000008810"/>
    </source>
</evidence>
<dbReference type="Gramene" id="KQJ95158">
    <property type="protein sequence ID" value="KQJ95158"/>
    <property type="gene ID" value="BRADI_3g15495v3"/>
</dbReference>
<reference evidence="2 3" key="1">
    <citation type="journal article" date="2010" name="Nature">
        <title>Genome sequencing and analysis of the model grass Brachypodium distachyon.</title>
        <authorList>
            <consortium name="International Brachypodium Initiative"/>
        </authorList>
    </citation>
    <scope>NUCLEOTIDE SEQUENCE [LARGE SCALE GENOMIC DNA]</scope>
    <source>
        <strain evidence="2 3">Bd21</strain>
    </source>
</reference>
<name>A0A0Q3F6V3_BRADI</name>
<feature type="signal peptide" evidence="1">
    <location>
        <begin position="1"/>
        <end position="25"/>
    </location>
</feature>
<evidence type="ECO:0008006" key="5">
    <source>
        <dbReference type="Google" id="ProtNLM"/>
    </source>
</evidence>
<dbReference type="EMBL" id="CM000882">
    <property type="protein sequence ID" value="KQJ95158.1"/>
    <property type="molecule type" value="Genomic_DNA"/>
</dbReference>
<dbReference type="Proteomes" id="UP000008810">
    <property type="component" value="Chromosome 3"/>
</dbReference>
<sequence>MKLLIITSFAMQLFMMQLRDADVDADANCIRWQPLCAYKHWGEGASLFKIIKLLLMHRSLGRSFRHLRELRIYQATFQEHDIELVLFVTATTCWNLLYMSPAEATS</sequence>
<dbReference type="AlphaFoldDB" id="A0A0Q3F6V3"/>
<reference evidence="2" key="2">
    <citation type="submission" date="2017-06" db="EMBL/GenBank/DDBJ databases">
        <title>WGS assembly of Brachypodium distachyon.</title>
        <authorList>
            <consortium name="The International Brachypodium Initiative"/>
            <person name="Lucas S."/>
            <person name="Harmon-Smith M."/>
            <person name="Lail K."/>
            <person name="Tice H."/>
            <person name="Grimwood J."/>
            <person name="Bruce D."/>
            <person name="Barry K."/>
            <person name="Shu S."/>
            <person name="Lindquist E."/>
            <person name="Wang M."/>
            <person name="Pitluck S."/>
            <person name="Vogel J.P."/>
            <person name="Garvin D.F."/>
            <person name="Mockler T.C."/>
            <person name="Schmutz J."/>
            <person name="Rokhsar D."/>
            <person name="Bevan M.W."/>
        </authorList>
    </citation>
    <scope>NUCLEOTIDE SEQUENCE</scope>
    <source>
        <strain evidence="2">Bd21</strain>
    </source>
</reference>
<dbReference type="InParanoid" id="A0A0Q3F6V3"/>
<organism evidence="2">
    <name type="scientific">Brachypodium distachyon</name>
    <name type="common">Purple false brome</name>
    <name type="synonym">Trachynia distachya</name>
    <dbReference type="NCBI Taxonomy" id="15368"/>
    <lineage>
        <taxon>Eukaryota</taxon>
        <taxon>Viridiplantae</taxon>
        <taxon>Streptophyta</taxon>
        <taxon>Embryophyta</taxon>
        <taxon>Tracheophyta</taxon>
        <taxon>Spermatophyta</taxon>
        <taxon>Magnoliopsida</taxon>
        <taxon>Liliopsida</taxon>
        <taxon>Poales</taxon>
        <taxon>Poaceae</taxon>
        <taxon>BOP clade</taxon>
        <taxon>Pooideae</taxon>
        <taxon>Stipodae</taxon>
        <taxon>Brachypodieae</taxon>
        <taxon>Brachypodium</taxon>
    </lineage>
</organism>
<keyword evidence="1" id="KW-0732">Signal</keyword>
<gene>
    <name evidence="2" type="ORF">BRADI_3g15495v3</name>
</gene>
<feature type="chain" id="PRO_5035999523" description="FBD domain-containing protein" evidence="1">
    <location>
        <begin position="26"/>
        <end position="106"/>
    </location>
</feature>
<reference evidence="3" key="3">
    <citation type="submission" date="2018-08" db="UniProtKB">
        <authorList>
            <consortium name="EnsemblPlants"/>
        </authorList>
    </citation>
    <scope>IDENTIFICATION</scope>
    <source>
        <strain evidence="3">cv. Bd21</strain>
    </source>
</reference>
<keyword evidence="4" id="KW-1185">Reference proteome</keyword>
<evidence type="ECO:0000313" key="2">
    <source>
        <dbReference type="EMBL" id="KQJ95158.1"/>
    </source>
</evidence>
<accession>A0A0Q3F6V3</accession>
<dbReference type="EnsemblPlants" id="KQJ95158">
    <property type="protein sequence ID" value="KQJ95158"/>
    <property type="gene ID" value="BRADI_3g15495v3"/>
</dbReference>